<evidence type="ECO:0000313" key="2">
    <source>
        <dbReference type="EMBL" id="PSB57855.1"/>
    </source>
</evidence>
<proteinExistence type="predicted"/>
<keyword evidence="3" id="KW-1185">Reference proteome</keyword>
<protein>
    <recommendedName>
        <fullName evidence="1">DUF6816 domain-containing protein</fullName>
    </recommendedName>
</protein>
<comment type="caution">
    <text evidence="2">The sequence shown here is derived from an EMBL/GenBank/DDBJ whole genome shotgun (WGS) entry which is preliminary data.</text>
</comment>
<name>A0A2T1GJA4_9CYAN</name>
<evidence type="ECO:0000259" key="1">
    <source>
        <dbReference type="Pfam" id="PF20670"/>
    </source>
</evidence>
<dbReference type="Pfam" id="PF20670">
    <property type="entry name" value="DUF6816"/>
    <property type="match status" value="1"/>
</dbReference>
<dbReference type="Proteomes" id="UP000238937">
    <property type="component" value="Unassembled WGS sequence"/>
</dbReference>
<dbReference type="OrthoDB" id="481107at2"/>
<dbReference type="AlphaFoldDB" id="A0A2T1GJA4"/>
<sequence length="270" mass="30083">MNSLLGKILTGICAIVILWCGSQSALAGPLSDRLAQYPNWDARSNLARSEGELTYPEWFRGRWRATSTLLEQIAPLAPVIVTPGFESNRQYIDKSIEFKVQFIPTNPNRNVKFSPLNLPKLPSNLPSPQIVADRAFNGLNIAAAYLGAANVKSVKIDPQNPTKQITQLTQDRQLEAFVTGFDREIPAPDRFIATELSQQVFRTSATIYLNTVETTTSYQYSATPTPKITATQISAIYLSPQDPDYFRTRGRAVALYKYQLNLIPAIDTQL</sequence>
<evidence type="ECO:0000313" key="3">
    <source>
        <dbReference type="Proteomes" id="UP000238937"/>
    </source>
</evidence>
<dbReference type="EMBL" id="PVWO01000059">
    <property type="protein sequence ID" value="PSB57855.1"/>
    <property type="molecule type" value="Genomic_DNA"/>
</dbReference>
<organism evidence="2 3">
    <name type="scientific">Chamaesiphon polymorphus CCALA 037</name>
    <dbReference type="NCBI Taxonomy" id="2107692"/>
    <lineage>
        <taxon>Bacteria</taxon>
        <taxon>Bacillati</taxon>
        <taxon>Cyanobacteriota</taxon>
        <taxon>Cyanophyceae</taxon>
        <taxon>Gomontiellales</taxon>
        <taxon>Chamaesiphonaceae</taxon>
        <taxon>Chamaesiphon</taxon>
    </lineage>
</organism>
<dbReference type="InterPro" id="IPR049213">
    <property type="entry name" value="DUF6816"/>
</dbReference>
<accession>A0A2T1GJA4</accession>
<reference evidence="2 3" key="1">
    <citation type="submission" date="2018-03" db="EMBL/GenBank/DDBJ databases">
        <title>The ancient ancestry and fast evolution of plastids.</title>
        <authorList>
            <person name="Moore K.R."/>
            <person name="Magnabosco C."/>
            <person name="Momper L."/>
            <person name="Gold D.A."/>
            <person name="Bosak T."/>
            <person name="Fournier G.P."/>
        </authorList>
    </citation>
    <scope>NUCLEOTIDE SEQUENCE [LARGE SCALE GENOMIC DNA]</scope>
    <source>
        <strain evidence="2 3">CCALA 037</strain>
    </source>
</reference>
<gene>
    <name evidence="2" type="ORF">C7B77_06915</name>
</gene>
<feature type="domain" description="DUF6816" evidence="1">
    <location>
        <begin position="50"/>
        <end position="262"/>
    </location>
</feature>